<protein>
    <submittedName>
        <fullName evidence="1">Uncharacterized protein</fullName>
    </submittedName>
</protein>
<organism evidence="1 2">
    <name type="scientific">Staphylococcus aureus</name>
    <dbReference type="NCBI Taxonomy" id="1280"/>
    <lineage>
        <taxon>Bacteria</taxon>
        <taxon>Bacillati</taxon>
        <taxon>Bacillota</taxon>
        <taxon>Bacilli</taxon>
        <taxon>Bacillales</taxon>
        <taxon>Staphylococcaceae</taxon>
        <taxon>Staphylococcus</taxon>
    </lineage>
</organism>
<name>A0AAN2D3Z4_STAAU</name>
<reference evidence="1 2" key="1">
    <citation type="submission" date="2020-06" db="EMBL/GenBank/DDBJ databases">
        <authorList>
            <consortium name="Pathogen Informatics"/>
        </authorList>
    </citation>
    <scope>NUCLEOTIDE SEQUENCE [LARGE SCALE GENOMIC DNA]</scope>
    <source>
        <strain evidence="1 2">A13</strain>
    </source>
</reference>
<dbReference type="Proteomes" id="UP000507485">
    <property type="component" value="Unassembled WGS sequence"/>
</dbReference>
<dbReference type="RefSeq" id="WP_001249531.1">
    <property type="nucleotide sequence ID" value="NZ_AP014652.1"/>
</dbReference>
<gene>
    <name evidence="1" type="ORF">SAMEA4552975_01395</name>
</gene>
<sequence>MRQLMGDFGIDREFKAIKKASNSNMLLDAQMMTLAKLISHF</sequence>
<evidence type="ECO:0000313" key="2">
    <source>
        <dbReference type="Proteomes" id="UP000507485"/>
    </source>
</evidence>
<accession>A0AAN2D3Z4</accession>
<dbReference type="EMBL" id="CAIHOM010000002">
    <property type="protein sequence ID" value="CAC7000757.1"/>
    <property type="molecule type" value="Genomic_DNA"/>
</dbReference>
<dbReference type="AlphaFoldDB" id="A0AAN2D3Z4"/>
<comment type="caution">
    <text evidence="1">The sequence shown here is derived from an EMBL/GenBank/DDBJ whole genome shotgun (WGS) entry which is preliminary data.</text>
</comment>
<evidence type="ECO:0000313" key="1">
    <source>
        <dbReference type="EMBL" id="CAC7000757.1"/>
    </source>
</evidence>
<proteinExistence type="predicted"/>